<reference evidence="2 3" key="1">
    <citation type="submission" date="2021-04" db="EMBL/GenBank/DDBJ databases">
        <title>Metabacillus sp. strain KIGAM252 whole genome sequence.</title>
        <authorList>
            <person name="Seo M.-J."/>
            <person name="Cho E.-S."/>
            <person name="Hwang C.Y."/>
            <person name="Yoon D.J."/>
        </authorList>
    </citation>
    <scope>NUCLEOTIDE SEQUENCE [LARGE SCALE GENOMIC DNA]</scope>
    <source>
        <strain evidence="2 3">KIGAM252</strain>
    </source>
</reference>
<evidence type="ECO:0000313" key="2">
    <source>
        <dbReference type="EMBL" id="MBS2967809.1"/>
    </source>
</evidence>
<dbReference type="PANTHER" id="PTHR43798">
    <property type="entry name" value="MONOACYLGLYCEROL LIPASE"/>
    <property type="match status" value="1"/>
</dbReference>
<dbReference type="Proteomes" id="UP000682403">
    <property type="component" value="Unassembled WGS sequence"/>
</dbReference>
<keyword evidence="2" id="KW-0378">Hydrolase</keyword>
<evidence type="ECO:0000259" key="1">
    <source>
        <dbReference type="Pfam" id="PF00561"/>
    </source>
</evidence>
<dbReference type="InterPro" id="IPR000073">
    <property type="entry name" value="AB_hydrolase_1"/>
</dbReference>
<dbReference type="SUPFAM" id="SSF53474">
    <property type="entry name" value="alpha/beta-Hydrolases"/>
    <property type="match status" value="1"/>
</dbReference>
<dbReference type="InterPro" id="IPR029058">
    <property type="entry name" value="AB_hydrolase_fold"/>
</dbReference>
<dbReference type="EMBL" id="JAGVRK010000001">
    <property type="protein sequence ID" value="MBS2967809.1"/>
    <property type="molecule type" value="Genomic_DNA"/>
</dbReference>
<dbReference type="PRINTS" id="PR00111">
    <property type="entry name" value="ABHYDROLASE"/>
</dbReference>
<sequence length="276" mass="31743">MPKVEMNHVQLNYEVRGEGPPVVFLHGLGASWRMWEPQIDAFSSKYQMIMPDLRGHGESTKTFPDNMFSARVMAEDLKMLLDELHLRKIQLVGLSYGSVTAQLFAVNYPHYVDKLVLSNGYSEIPTKVSGWVLKLSNAIFKRLSYETIINQMLKVYGKDEYTKNVLRNSFTFDKDMFILAKNSEFPYHTDQLHRITSPTLVMGGEKKVMGVDEKKGSENLFAHIPDAVLVLFKDAFDPLSTMRKDLFNEMVLDFLEGRDFKSHEGVTVYRKEPMKI</sequence>
<name>A0ABS5LAR5_9BACI</name>
<dbReference type="RefSeq" id="WP_211556473.1">
    <property type="nucleotide sequence ID" value="NZ_JAGVRK010000001.1"/>
</dbReference>
<comment type="caution">
    <text evidence="2">The sequence shown here is derived from an EMBL/GenBank/DDBJ whole genome shotgun (WGS) entry which is preliminary data.</text>
</comment>
<proteinExistence type="predicted"/>
<gene>
    <name evidence="2" type="ORF">J9317_03340</name>
</gene>
<protein>
    <submittedName>
        <fullName evidence="2">Alpha/beta hydrolase</fullName>
    </submittedName>
</protein>
<dbReference type="Pfam" id="PF00561">
    <property type="entry name" value="Abhydrolase_1"/>
    <property type="match status" value="1"/>
</dbReference>
<dbReference type="Gene3D" id="3.40.50.1820">
    <property type="entry name" value="alpha/beta hydrolase"/>
    <property type="match status" value="1"/>
</dbReference>
<accession>A0ABS5LAR5</accession>
<evidence type="ECO:0000313" key="3">
    <source>
        <dbReference type="Proteomes" id="UP000682403"/>
    </source>
</evidence>
<keyword evidence="3" id="KW-1185">Reference proteome</keyword>
<dbReference type="InterPro" id="IPR050266">
    <property type="entry name" value="AB_hydrolase_sf"/>
</dbReference>
<organism evidence="2 3">
    <name type="scientific">Metabacillus flavus</name>
    <dbReference type="NCBI Taxonomy" id="2823519"/>
    <lineage>
        <taxon>Bacteria</taxon>
        <taxon>Bacillati</taxon>
        <taxon>Bacillota</taxon>
        <taxon>Bacilli</taxon>
        <taxon>Bacillales</taxon>
        <taxon>Bacillaceae</taxon>
        <taxon>Metabacillus</taxon>
    </lineage>
</organism>
<dbReference type="GO" id="GO:0016787">
    <property type="term" value="F:hydrolase activity"/>
    <property type="evidence" value="ECO:0007669"/>
    <property type="project" value="UniProtKB-KW"/>
</dbReference>
<feature type="domain" description="AB hydrolase-1" evidence="1">
    <location>
        <begin position="20"/>
        <end position="125"/>
    </location>
</feature>